<proteinExistence type="predicted"/>
<sequence>MRRRKARDGARRAPREGGFTRAKRRADRRCGAILLVFRVNIFLDLKDQITVFYSQKLSAVCNKHTTIQVRCLRQVPSLSRLHHLLMRKQQESM</sequence>
<gene>
    <name evidence="2" type="ORF">AV530_001179</name>
</gene>
<keyword evidence="3" id="KW-1185">Reference proteome</keyword>
<comment type="caution">
    <text evidence="2">The sequence shown here is derived from an EMBL/GenBank/DDBJ whole genome shotgun (WGS) entry which is preliminary data.</text>
</comment>
<feature type="region of interest" description="Disordered" evidence="1">
    <location>
        <begin position="1"/>
        <end position="23"/>
    </location>
</feature>
<organism evidence="2 3">
    <name type="scientific">Patagioenas fasciata monilis</name>
    <dbReference type="NCBI Taxonomy" id="372326"/>
    <lineage>
        <taxon>Eukaryota</taxon>
        <taxon>Metazoa</taxon>
        <taxon>Chordata</taxon>
        <taxon>Craniata</taxon>
        <taxon>Vertebrata</taxon>
        <taxon>Euteleostomi</taxon>
        <taxon>Archelosauria</taxon>
        <taxon>Archosauria</taxon>
        <taxon>Dinosauria</taxon>
        <taxon>Saurischia</taxon>
        <taxon>Theropoda</taxon>
        <taxon>Coelurosauria</taxon>
        <taxon>Aves</taxon>
        <taxon>Neognathae</taxon>
        <taxon>Neoaves</taxon>
        <taxon>Columbimorphae</taxon>
        <taxon>Columbiformes</taxon>
        <taxon>Columbidae</taxon>
        <taxon>Patagioenas</taxon>
    </lineage>
</organism>
<evidence type="ECO:0000313" key="2">
    <source>
        <dbReference type="EMBL" id="OPJ87783.1"/>
    </source>
</evidence>
<dbReference type="AlphaFoldDB" id="A0A1V4KTJ1"/>
<dbReference type="EMBL" id="LSYS01001700">
    <property type="protein sequence ID" value="OPJ87783.1"/>
    <property type="molecule type" value="Genomic_DNA"/>
</dbReference>
<dbReference type="Proteomes" id="UP000190648">
    <property type="component" value="Unassembled WGS sequence"/>
</dbReference>
<evidence type="ECO:0000256" key="1">
    <source>
        <dbReference type="SAM" id="MobiDB-lite"/>
    </source>
</evidence>
<reference evidence="2 3" key="1">
    <citation type="submission" date="2016-02" db="EMBL/GenBank/DDBJ databases">
        <title>Band-tailed pigeon sequencing and assembly.</title>
        <authorList>
            <person name="Soares A.E."/>
            <person name="Novak B.J."/>
            <person name="Rice E.S."/>
            <person name="O'Connell B."/>
            <person name="Chang D."/>
            <person name="Weber S."/>
            <person name="Shapiro B."/>
        </authorList>
    </citation>
    <scope>NUCLEOTIDE SEQUENCE [LARGE SCALE GENOMIC DNA]</scope>
    <source>
        <strain evidence="2">BTP2013</strain>
        <tissue evidence="2">Blood</tissue>
    </source>
</reference>
<accession>A0A1V4KTJ1</accession>
<evidence type="ECO:0000313" key="3">
    <source>
        <dbReference type="Proteomes" id="UP000190648"/>
    </source>
</evidence>
<protein>
    <submittedName>
        <fullName evidence="2">Uncharacterized protein</fullName>
    </submittedName>
</protein>
<name>A0A1V4KTJ1_PATFA</name>